<comment type="similarity">
    <text evidence="1 2">Belongs to the polypeptide deformylase family.</text>
</comment>
<dbReference type="RefSeq" id="WP_196102685.1">
    <property type="nucleotide sequence ID" value="NZ_CP064942.1"/>
</dbReference>
<dbReference type="PRINTS" id="PR01576">
    <property type="entry name" value="PDEFORMYLASE"/>
</dbReference>
<dbReference type="PANTHER" id="PTHR10458">
    <property type="entry name" value="PEPTIDE DEFORMYLASE"/>
    <property type="match status" value="1"/>
</dbReference>
<accession>A0A7S9LQK5</accession>
<keyword evidence="4" id="KW-1185">Reference proteome</keyword>
<dbReference type="SUPFAM" id="SSF56420">
    <property type="entry name" value="Peptide deformylase"/>
    <property type="match status" value="1"/>
</dbReference>
<dbReference type="HAMAP" id="MF_00163">
    <property type="entry name" value="Pep_deformylase"/>
    <property type="match status" value="1"/>
</dbReference>
<evidence type="ECO:0000256" key="1">
    <source>
        <dbReference type="ARBA" id="ARBA00010759"/>
    </source>
</evidence>
<evidence type="ECO:0000313" key="4">
    <source>
        <dbReference type="Proteomes" id="UP000594800"/>
    </source>
</evidence>
<dbReference type="Gene3D" id="3.90.45.10">
    <property type="entry name" value="Peptide deformylase"/>
    <property type="match status" value="1"/>
</dbReference>
<dbReference type="AlphaFoldDB" id="A0A7S9LQK5"/>
<dbReference type="PANTHER" id="PTHR10458:SF22">
    <property type="entry name" value="PEPTIDE DEFORMYLASE"/>
    <property type="match status" value="1"/>
</dbReference>
<dbReference type="InterPro" id="IPR036821">
    <property type="entry name" value="Peptide_deformylase_sf"/>
</dbReference>
<protein>
    <recommendedName>
        <fullName evidence="2">Peptide deformylase-like</fullName>
    </recommendedName>
    <alternativeName>
        <fullName evidence="2">Polypeptide deformylase-like</fullName>
    </alternativeName>
</protein>
<dbReference type="GO" id="GO:0042586">
    <property type="term" value="F:peptide deformylase activity"/>
    <property type="evidence" value="ECO:0007669"/>
    <property type="project" value="InterPro"/>
</dbReference>
<keyword evidence="3" id="KW-0378">Hydrolase</keyword>
<dbReference type="InterPro" id="IPR023635">
    <property type="entry name" value="Peptide_deformylase"/>
</dbReference>
<dbReference type="Pfam" id="PF01327">
    <property type="entry name" value="Pep_deformylase"/>
    <property type="match status" value="1"/>
</dbReference>
<dbReference type="KEGG" id="poz:I0K15_17070"/>
<evidence type="ECO:0000313" key="3">
    <source>
        <dbReference type="EMBL" id="QPH53476.1"/>
    </source>
</evidence>
<dbReference type="EMBL" id="CP064942">
    <property type="protein sequence ID" value="QPH53476.1"/>
    <property type="molecule type" value="Genomic_DNA"/>
</dbReference>
<evidence type="ECO:0000256" key="2">
    <source>
        <dbReference type="HAMAP-Rule" id="MF_00163"/>
    </source>
</evidence>
<gene>
    <name evidence="3" type="primary">def</name>
    <name evidence="3" type="ORF">I0K15_17070</name>
</gene>
<dbReference type="Proteomes" id="UP000594800">
    <property type="component" value="Chromosome"/>
</dbReference>
<dbReference type="CDD" id="cd00487">
    <property type="entry name" value="Pep_deformylase"/>
    <property type="match status" value="1"/>
</dbReference>
<name>A0A7S9LQK5_9RHOB</name>
<dbReference type="NCBIfam" id="TIGR00079">
    <property type="entry name" value="pept_deformyl"/>
    <property type="match status" value="1"/>
</dbReference>
<sequence>MTAPRPFLMWPDKRLRTAVPPVEAVDDGVRAVWDEMLAAMYAMPGVGLAGPQIGEMRQVAVVDCSDDRSEPVRMANPRVLHASVKMRAHEEASPNLPGLSAVVERPRAVTVAYLDETGAEVERDFVNLWATSVQHQIDHLAGKLYVDRLKPVKRRMQLAKHEKMRRRA</sequence>
<reference evidence="3 4" key="1">
    <citation type="submission" date="2020-11" db="EMBL/GenBank/DDBJ databases">
        <title>Description of Pontivivens ytuae sp. nov. isolated from deep sea sediment of Mariana Trench.</title>
        <authorList>
            <person name="Wang Z."/>
            <person name="Sun Q.-L."/>
            <person name="Xu X.-D."/>
            <person name="Tang Y.-Z."/>
            <person name="Zhang J."/>
        </authorList>
    </citation>
    <scope>NUCLEOTIDE SEQUENCE [LARGE SCALE GENOMIC DNA]</scope>
    <source>
        <strain evidence="3 4">MT2928</strain>
    </source>
</reference>
<proteinExistence type="inferred from homology"/>
<organism evidence="3 4">
    <name type="scientific">Pontivivens ytuae</name>
    <dbReference type="NCBI Taxonomy" id="2789856"/>
    <lineage>
        <taxon>Bacteria</taxon>
        <taxon>Pseudomonadati</taxon>
        <taxon>Pseudomonadota</taxon>
        <taxon>Alphaproteobacteria</taxon>
        <taxon>Rhodobacterales</taxon>
        <taxon>Paracoccaceae</taxon>
        <taxon>Pontivivens</taxon>
    </lineage>
</organism>
<dbReference type="PIRSF" id="PIRSF004749">
    <property type="entry name" value="Pep_def"/>
    <property type="match status" value="1"/>
</dbReference>
<comment type="caution">
    <text evidence="2">Lacks conserved residue(s) required for the propagation of feature annotation.</text>
</comment>